<protein>
    <submittedName>
        <fullName evidence="2">Cobalt/nickel transport protein</fullName>
    </submittedName>
</protein>
<name>A0A4R1KC18_9BACT</name>
<keyword evidence="1" id="KW-0732">Signal</keyword>
<feature type="signal peptide" evidence="1">
    <location>
        <begin position="1"/>
        <end position="18"/>
    </location>
</feature>
<keyword evidence="3" id="KW-1185">Reference proteome</keyword>
<feature type="chain" id="PRO_5020444768" evidence="1">
    <location>
        <begin position="19"/>
        <end position="250"/>
    </location>
</feature>
<evidence type="ECO:0000313" key="2">
    <source>
        <dbReference type="EMBL" id="TCK62055.1"/>
    </source>
</evidence>
<proteinExistence type="predicted"/>
<dbReference type="OrthoDB" id="9780723at2"/>
<dbReference type="Pfam" id="PF10670">
    <property type="entry name" value="DUF4198"/>
    <property type="match status" value="1"/>
</dbReference>
<dbReference type="Proteomes" id="UP000294614">
    <property type="component" value="Unassembled WGS sequence"/>
</dbReference>
<organism evidence="2 3">
    <name type="scientific">Seleniivibrio woodruffii</name>
    <dbReference type="NCBI Taxonomy" id="1078050"/>
    <lineage>
        <taxon>Bacteria</taxon>
        <taxon>Pseudomonadati</taxon>
        <taxon>Deferribacterota</taxon>
        <taxon>Deferribacteres</taxon>
        <taxon>Deferribacterales</taxon>
        <taxon>Geovibrionaceae</taxon>
        <taxon>Seleniivibrio</taxon>
    </lineage>
</organism>
<reference evidence="2 3" key="1">
    <citation type="submission" date="2019-03" db="EMBL/GenBank/DDBJ databases">
        <title>Genomic Encyclopedia of Type Strains, Phase IV (KMG-IV): sequencing the most valuable type-strain genomes for metagenomic binning, comparative biology and taxonomic classification.</title>
        <authorList>
            <person name="Goeker M."/>
        </authorList>
    </citation>
    <scope>NUCLEOTIDE SEQUENCE [LARGE SCALE GENOMIC DNA]</scope>
    <source>
        <strain evidence="2 3">DSM 24984</strain>
    </source>
</reference>
<sequence>MKKILTLMLVLTAFCAHAHFQVLMPNTDAATQQNRNIKFDMFFTHPFEQGPMMEMVKPKAVDLYLNGKKENLMGGIKQVKRSGKSAWEFSYQMKKPGDHIFVVTPDYYFEPAESVFIQHITKTVVNGFGMEEGWDTPVGLKAEIVPLTRPYGLYTGNVFTGKVLYKGKAVPYAEVEVEYYNAGSKVKAPTGTHITQVVKADGNGVFTYAMPFTGWWGFAALIEDDVKLKKDGKQYPVELGALIWVKTYGK</sequence>
<evidence type="ECO:0000313" key="3">
    <source>
        <dbReference type="Proteomes" id="UP000294614"/>
    </source>
</evidence>
<comment type="caution">
    <text evidence="2">The sequence shown here is derived from an EMBL/GenBank/DDBJ whole genome shotgun (WGS) entry which is preliminary data.</text>
</comment>
<dbReference type="AlphaFoldDB" id="A0A4R1KC18"/>
<dbReference type="RefSeq" id="WP_132871812.1">
    <property type="nucleotide sequence ID" value="NZ_JAJUHT010000002.1"/>
</dbReference>
<evidence type="ECO:0000256" key="1">
    <source>
        <dbReference type="SAM" id="SignalP"/>
    </source>
</evidence>
<gene>
    <name evidence="2" type="ORF">C8D98_0564</name>
</gene>
<dbReference type="InterPro" id="IPR019613">
    <property type="entry name" value="DUF4198"/>
</dbReference>
<accession>A0A4R1KC18</accession>
<dbReference type="EMBL" id="SMGG01000003">
    <property type="protein sequence ID" value="TCK62055.1"/>
    <property type="molecule type" value="Genomic_DNA"/>
</dbReference>